<dbReference type="EMBL" id="LGRB01000013">
    <property type="protein sequence ID" value="OCT47661.1"/>
    <property type="molecule type" value="Genomic_DNA"/>
</dbReference>
<organism evidence="1 2">
    <name type="scientific">Cladophialophora carrionii</name>
    <dbReference type="NCBI Taxonomy" id="86049"/>
    <lineage>
        <taxon>Eukaryota</taxon>
        <taxon>Fungi</taxon>
        <taxon>Dikarya</taxon>
        <taxon>Ascomycota</taxon>
        <taxon>Pezizomycotina</taxon>
        <taxon>Eurotiomycetes</taxon>
        <taxon>Chaetothyriomycetidae</taxon>
        <taxon>Chaetothyriales</taxon>
        <taxon>Herpotrichiellaceae</taxon>
        <taxon>Cladophialophora</taxon>
    </lineage>
</organism>
<keyword evidence="2" id="KW-1185">Reference proteome</keyword>
<dbReference type="PANTHER" id="PTHR24148">
    <property type="entry name" value="ANKYRIN REPEAT DOMAIN-CONTAINING PROTEIN 39 HOMOLOG-RELATED"/>
    <property type="match status" value="1"/>
</dbReference>
<sequence length="638" mass="71526">MNEIFSAATKVVVWLGGDPEIPSDILPEHDRSLDVLADVLRGLGLSSLPVPNLSDLEAIEHAIMLREGAGYDLESIMAHARDTWPRDGRFRQCPISTYAVDIYILSLCKKTVGLRTMELRFLGCLLDPTLYVWQFYRYFIIEAAIFFGKRRVVEALSPEEGVADSEEISLPGHVPQLVSIPWFERVWVVQEVAGNENVSVRHGKSMLAWEIIALCCASFATVHPRHLALSERQRLGLEDFDFARSVRLARFWGMVTSRRLPISALLLASSSLRATVPRDKIYAIYRLAADLPDISFKPDYIHPLQATYTDFTHGIIAATRRLDIISLPSLAGTQAICSWVPQYHRLPSSAFSSLLPRIHRFDSAYRTSGDRPTCYIKPARNRSIILQGVHLATVMCCFAPVAPRSFCDIWNTLASVHHSAFGPRMTTDDVQWDDHLFSVEAFTAASRSFIELLTLTSLDGRRKVATDIFLSAMKLHDATGMRLSHLSVEDIWALRRCDTSSWKQSVIPSYGGLVVQLSTFLSYFFTADGTIGGCSQAVQEGDLVVALDGGSRPFVLRRRFSPSHDRRCAEAVKGGMEFQLIGTCYLHGAMDGKIFDSPRWRESDPLYVDPMDYDPDLRTPGGTGYTKGFYRKRPFVIT</sequence>
<dbReference type="Proteomes" id="UP000094526">
    <property type="component" value="Unassembled WGS sequence"/>
</dbReference>
<name>A0A1C1CGT4_9EURO</name>
<evidence type="ECO:0000313" key="2">
    <source>
        <dbReference type="Proteomes" id="UP000094526"/>
    </source>
</evidence>
<comment type="caution">
    <text evidence="1">The sequence shown here is derived from an EMBL/GenBank/DDBJ whole genome shotgun (WGS) entry which is preliminary data.</text>
</comment>
<proteinExistence type="predicted"/>
<accession>A0A1C1CGT4</accession>
<gene>
    <name evidence="1" type="ORF">CLCR_03374</name>
</gene>
<protein>
    <recommendedName>
        <fullName evidence="3">Heterokaryon incompatibility domain-containing protein</fullName>
    </recommendedName>
</protein>
<dbReference type="OrthoDB" id="4161611at2759"/>
<dbReference type="InterPro" id="IPR052895">
    <property type="entry name" value="HetReg/Transcr_Mod"/>
</dbReference>
<evidence type="ECO:0000313" key="1">
    <source>
        <dbReference type="EMBL" id="OCT47661.1"/>
    </source>
</evidence>
<dbReference type="PANTHER" id="PTHR24148:SF64">
    <property type="entry name" value="HETEROKARYON INCOMPATIBILITY DOMAIN-CONTAINING PROTEIN"/>
    <property type="match status" value="1"/>
</dbReference>
<reference evidence="2" key="1">
    <citation type="submission" date="2015-07" db="EMBL/GenBank/DDBJ databases">
        <authorList>
            <person name="Teixeira M.M."/>
            <person name="Souza R.C."/>
            <person name="Almeida L.G."/>
            <person name="Vicente V.A."/>
            <person name="de Hoog S."/>
            <person name="Bocca A.L."/>
            <person name="de Almeida S.R."/>
            <person name="Vasconcelos A.T."/>
            <person name="Felipe M.S."/>
        </authorList>
    </citation>
    <scope>NUCLEOTIDE SEQUENCE [LARGE SCALE GENOMIC DNA]</scope>
    <source>
        <strain evidence="2">KSF</strain>
    </source>
</reference>
<dbReference type="VEuPathDB" id="FungiDB:G647_10383"/>
<dbReference type="VEuPathDB" id="FungiDB:CLCR_03374"/>
<evidence type="ECO:0008006" key="3">
    <source>
        <dbReference type="Google" id="ProtNLM"/>
    </source>
</evidence>
<dbReference type="STRING" id="86049.A0A1C1CGT4"/>
<dbReference type="AlphaFoldDB" id="A0A1C1CGT4"/>